<dbReference type="Proteomes" id="UP000789901">
    <property type="component" value="Unassembled WGS sequence"/>
</dbReference>
<protein>
    <submittedName>
        <fullName evidence="1">25309_t:CDS:1</fullName>
    </submittedName>
</protein>
<evidence type="ECO:0000313" key="1">
    <source>
        <dbReference type="EMBL" id="CAG8848207.1"/>
    </source>
</evidence>
<accession>A0ABN7X5W4</accession>
<gene>
    <name evidence="1" type="ORF">GMARGA_LOCUS39072</name>
</gene>
<proteinExistence type="predicted"/>
<name>A0ABN7X5W4_GIGMA</name>
<evidence type="ECO:0000313" key="2">
    <source>
        <dbReference type="Proteomes" id="UP000789901"/>
    </source>
</evidence>
<dbReference type="EMBL" id="CAJVQB010091074">
    <property type="protein sequence ID" value="CAG8848207.1"/>
    <property type="molecule type" value="Genomic_DNA"/>
</dbReference>
<comment type="caution">
    <text evidence="1">The sequence shown here is derived from an EMBL/GenBank/DDBJ whole genome shotgun (WGS) entry which is preliminary data.</text>
</comment>
<organism evidence="1 2">
    <name type="scientific">Gigaspora margarita</name>
    <dbReference type="NCBI Taxonomy" id="4874"/>
    <lineage>
        <taxon>Eukaryota</taxon>
        <taxon>Fungi</taxon>
        <taxon>Fungi incertae sedis</taxon>
        <taxon>Mucoromycota</taxon>
        <taxon>Glomeromycotina</taxon>
        <taxon>Glomeromycetes</taxon>
        <taxon>Diversisporales</taxon>
        <taxon>Gigasporaceae</taxon>
        <taxon>Gigaspora</taxon>
    </lineage>
</organism>
<keyword evidence="2" id="KW-1185">Reference proteome</keyword>
<reference evidence="1 2" key="1">
    <citation type="submission" date="2021-06" db="EMBL/GenBank/DDBJ databases">
        <authorList>
            <person name="Kallberg Y."/>
            <person name="Tangrot J."/>
            <person name="Rosling A."/>
        </authorList>
    </citation>
    <scope>NUCLEOTIDE SEQUENCE [LARGE SCALE GENOMIC DNA]</scope>
    <source>
        <strain evidence="1 2">120-4 pot B 10/14</strain>
    </source>
</reference>
<feature type="non-terminal residue" evidence="1">
    <location>
        <position position="1"/>
    </location>
</feature>
<sequence>HKIIILKEIADDKFKVDPSKDTNKSSNLSTSDQFNTILVETSLYIHFSISTTDNAALKKNWFCSNYKIRTINKLSQSLDFEVIEIIESSLSIHYNQFYKVPSPENLIVGLHYGGGYSASEIIIKYSKILSLRALKSKEVSADNKIEDYEDKKYTIDEKNYTTDEFLEYLSEQFKLLHKNNRLVNASFSLEFKKISKLILELQKDIEDFKIFHLRKEFGEYYDSIHCIDWVCTENSQRISCRDSFNYQVRAEYNNLKTQQKLYHDYYDSFNY</sequence>